<proteinExistence type="predicted"/>
<sequence length="97" mass="10639">MNRERPRPGWAAYIEETPAAAILAMPSDLAKKVANYIAALALEAGGALDRLRQPPGDPMDDHGTRFSIQVAGEPVIIEYSVHHDVRAIRIPVVVWID</sequence>
<dbReference type="EMBL" id="JAVRFD010000020">
    <property type="protein sequence ID" value="MDT0547570.1"/>
    <property type="molecule type" value="Genomic_DNA"/>
</dbReference>
<keyword evidence="2" id="KW-1185">Reference proteome</keyword>
<gene>
    <name evidence="1" type="ORF">RND15_33445</name>
</gene>
<evidence type="ECO:0000313" key="1">
    <source>
        <dbReference type="EMBL" id="MDT0547570.1"/>
    </source>
</evidence>
<dbReference type="RefSeq" id="WP_311728091.1">
    <property type="nucleotide sequence ID" value="NZ_JAVRFD010000020.1"/>
</dbReference>
<protein>
    <recommendedName>
        <fullName evidence="3">Plasmid stabilization system protein ParE</fullName>
    </recommendedName>
</protein>
<evidence type="ECO:0008006" key="3">
    <source>
        <dbReference type="Google" id="ProtNLM"/>
    </source>
</evidence>
<accession>A0ABU2XR89</accession>
<comment type="caution">
    <text evidence="1">The sequence shown here is derived from an EMBL/GenBank/DDBJ whole genome shotgun (WGS) entry which is preliminary data.</text>
</comment>
<organism evidence="1 2">
    <name type="scientific">Streptomyces lonegramiae</name>
    <dbReference type="NCBI Taxonomy" id="3075524"/>
    <lineage>
        <taxon>Bacteria</taxon>
        <taxon>Bacillati</taxon>
        <taxon>Actinomycetota</taxon>
        <taxon>Actinomycetes</taxon>
        <taxon>Kitasatosporales</taxon>
        <taxon>Streptomycetaceae</taxon>
        <taxon>Streptomyces</taxon>
    </lineage>
</organism>
<reference evidence="1" key="1">
    <citation type="submission" date="2024-05" db="EMBL/GenBank/DDBJ databases">
        <title>30 novel species of actinomycetes from the DSMZ collection.</title>
        <authorList>
            <person name="Nouioui I."/>
        </authorList>
    </citation>
    <scope>NUCLEOTIDE SEQUENCE</scope>
    <source>
        <strain evidence="1">DSM 41529</strain>
    </source>
</reference>
<name>A0ABU2XR89_9ACTN</name>
<evidence type="ECO:0000313" key="2">
    <source>
        <dbReference type="Proteomes" id="UP001180754"/>
    </source>
</evidence>
<dbReference type="Proteomes" id="UP001180754">
    <property type="component" value="Unassembled WGS sequence"/>
</dbReference>